<evidence type="ECO:0000256" key="2">
    <source>
        <dbReference type="PROSITE-ProRule" id="PRU00110"/>
    </source>
</evidence>
<dbReference type="Gene3D" id="3.30.450.20">
    <property type="entry name" value="PAS domain"/>
    <property type="match status" value="1"/>
</dbReference>
<proteinExistence type="predicted"/>
<dbReference type="InterPro" id="IPR005467">
    <property type="entry name" value="His_kinase_dom"/>
</dbReference>
<dbReference type="InterPro" id="IPR036097">
    <property type="entry name" value="HisK_dim/P_sf"/>
</dbReference>
<dbReference type="InterPro" id="IPR036890">
    <property type="entry name" value="HATPase_C_sf"/>
</dbReference>
<dbReference type="NCBIfam" id="TIGR00229">
    <property type="entry name" value="sensory_box"/>
    <property type="match status" value="1"/>
</dbReference>
<dbReference type="Pfam" id="PF00072">
    <property type="entry name" value="Response_reg"/>
    <property type="match status" value="2"/>
</dbReference>
<dbReference type="CDD" id="cd00156">
    <property type="entry name" value="REC"/>
    <property type="match status" value="1"/>
</dbReference>
<dbReference type="SUPFAM" id="SSF55874">
    <property type="entry name" value="ATPase domain of HSP90 chaperone/DNA topoisomerase II/histidine kinase"/>
    <property type="match status" value="1"/>
</dbReference>
<dbReference type="Pfam" id="PF01627">
    <property type="entry name" value="Hpt"/>
    <property type="match status" value="1"/>
</dbReference>
<protein>
    <submittedName>
        <fullName evidence="9">Response regulator</fullName>
    </submittedName>
</protein>
<dbReference type="GO" id="GO:0006355">
    <property type="term" value="P:regulation of DNA-templated transcription"/>
    <property type="evidence" value="ECO:0007669"/>
    <property type="project" value="InterPro"/>
</dbReference>
<dbReference type="InterPro" id="IPR001789">
    <property type="entry name" value="Sig_transdc_resp-reg_receiver"/>
</dbReference>
<feature type="domain" description="HPt" evidence="8">
    <location>
        <begin position="753"/>
        <end position="846"/>
    </location>
</feature>
<evidence type="ECO:0000259" key="5">
    <source>
        <dbReference type="PROSITE" id="PS50109"/>
    </source>
</evidence>
<comment type="caution">
    <text evidence="9">The sequence shown here is derived from an EMBL/GenBank/DDBJ whole genome shotgun (WGS) entry which is preliminary data.</text>
</comment>
<comment type="caution">
    <text evidence="3">Lacks conserved residue(s) required for the propagation of feature annotation.</text>
</comment>
<dbReference type="PROSITE" id="PS50112">
    <property type="entry name" value="PAS"/>
    <property type="match status" value="1"/>
</dbReference>
<feature type="modified residue" description="4-aspartylphosphate" evidence="3">
    <location>
        <position position="606"/>
    </location>
</feature>
<dbReference type="InterPro" id="IPR013767">
    <property type="entry name" value="PAS_fold"/>
</dbReference>
<feature type="compositionally biased region" description="Low complexity" evidence="4">
    <location>
        <begin position="709"/>
        <end position="721"/>
    </location>
</feature>
<keyword evidence="1 3" id="KW-0597">Phosphoprotein</keyword>
<dbReference type="InterPro" id="IPR003594">
    <property type="entry name" value="HATPase_dom"/>
</dbReference>
<dbReference type="SUPFAM" id="SSF55785">
    <property type="entry name" value="PYP-like sensor domain (PAS domain)"/>
    <property type="match status" value="1"/>
</dbReference>
<dbReference type="GO" id="GO:0000155">
    <property type="term" value="F:phosphorelay sensor kinase activity"/>
    <property type="evidence" value="ECO:0007669"/>
    <property type="project" value="InterPro"/>
</dbReference>
<dbReference type="PANTHER" id="PTHR45339">
    <property type="entry name" value="HYBRID SIGNAL TRANSDUCTION HISTIDINE KINASE J"/>
    <property type="match status" value="1"/>
</dbReference>
<feature type="domain" description="Response regulatory" evidence="6">
    <location>
        <begin position="410"/>
        <end position="531"/>
    </location>
</feature>
<dbReference type="CDD" id="cd17546">
    <property type="entry name" value="REC_hyHK_CKI1_RcsC-like"/>
    <property type="match status" value="1"/>
</dbReference>
<dbReference type="Gene3D" id="3.40.50.2300">
    <property type="match status" value="2"/>
</dbReference>
<dbReference type="CDD" id="cd00130">
    <property type="entry name" value="PAS"/>
    <property type="match status" value="1"/>
</dbReference>
<dbReference type="PROSITE" id="PS50109">
    <property type="entry name" value="HIS_KIN"/>
    <property type="match status" value="1"/>
</dbReference>
<feature type="region of interest" description="Disordered" evidence="4">
    <location>
        <begin position="699"/>
        <end position="738"/>
    </location>
</feature>
<dbReference type="Pfam" id="PF00989">
    <property type="entry name" value="PAS"/>
    <property type="match status" value="1"/>
</dbReference>
<dbReference type="GO" id="GO:0005886">
    <property type="term" value="C:plasma membrane"/>
    <property type="evidence" value="ECO:0007669"/>
    <property type="project" value="UniProtKB-SubCell"/>
</dbReference>
<dbReference type="SUPFAM" id="SSF47384">
    <property type="entry name" value="Homodimeric domain of signal transducing histidine kinase"/>
    <property type="match status" value="1"/>
</dbReference>
<dbReference type="Gene3D" id="1.10.287.130">
    <property type="match status" value="1"/>
</dbReference>
<dbReference type="Proteomes" id="UP000319836">
    <property type="component" value="Unassembled WGS sequence"/>
</dbReference>
<feature type="domain" description="Histidine kinase" evidence="5">
    <location>
        <begin position="172"/>
        <end position="391"/>
    </location>
</feature>
<dbReference type="PROSITE" id="PS50894">
    <property type="entry name" value="HPT"/>
    <property type="match status" value="1"/>
</dbReference>
<evidence type="ECO:0000256" key="1">
    <source>
        <dbReference type="ARBA" id="ARBA00022553"/>
    </source>
</evidence>
<dbReference type="InterPro" id="IPR036641">
    <property type="entry name" value="HPT_dom_sf"/>
</dbReference>
<dbReference type="InterPro" id="IPR035965">
    <property type="entry name" value="PAS-like_dom_sf"/>
</dbReference>
<dbReference type="Pfam" id="PF00512">
    <property type="entry name" value="HisKA"/>
    <property type="match status" value="1"/>
</dbReference>
<evidence type="ECO:0000256" key="3">
    <source>
        <dbReference type="PROSITE-ProRule" id="PRU00169"/>
    </source>
</evidence>
<organism evidence="9 10">
    <name type="scientific">Eiseniibacteriota bacterium</name>
    <dbReference type="NCBI Taxonomy" id="2212470"/>
    <lineage>
        <taxon>Bacteria</taxon>
        <taxon>Candidatus Eiseniibacteriota</taxon>
    </lineage>
</organism>
<dbReference type="Gene3D" id="3.30.565.10">
    <property type="entry name" value="Histidine kinase-like ATPase, C-terminal domain"/>
    <property type="match status" value="1"/>
</dbReference>
<gene>
    <name evidence="9" type="ORF">E6K80_11070</name>
</gene>
<accession>A0A538U174</accession>
<dbReference type="SMART" id="SM00091">
    <property type="entry name" value="PAS"/>
    <property type="match status" value="1"/>
</dbReference>
<dbReference type="PROSITE" id="PS50110">
    <property type="entry name" value="RESPONSE_REGULATORY"/>
    <property type="match status" value="2"/>
</dbReference>
<dbReference type="EMBL" id="VBPA01000283">
    <property type="protein sequence ID" value="TMQ69608.1"/>
    <property type="molecule type" value="Genomic_DNA"/>
</dbReference>
<dbReference type="InterPro" id="IPR003661">
    <property type="entry name" value="HisK_dim/P_dom"/>
</dbReference>
<reference evidence="9 10" key="1">
    <citation type="journal article" date="2019" name="Nat. Microbiol.">
        <title>Mediterranean grassland soil C-N compound turnover is dependent on rainfall and depth, and is mediated by genomically divergent microorganisms.</title>
        <authorList>
            <person name="Diamond S."/>
            <person name="Andeer P.F."/>
            <person name="Li Z."/>
            <person name="Crits-Christoph A."/>
            <person name="Burstein D."/>
            <person name="Anantharaman K."/>
            <person name="Lane K.R."/>
            <person name="Thomas B.C."/>
            <person name="Pan C."/>
            <person name="Northen T.R."/>
            <person name="Banfield J.F."/>
        </authorList>
    </citation>
    <scope>NUCLEOTIDE SEQUENCE [LARGE SCALE GENOMIC DNA]</scope>
    <source>
        <strain evidence="9">WS_10</strain>
    </source>
</reference>
<dbReference type="SMART" id="SM00448">
    <property type="entry name" value="REC"/>
    <property type="match status" value="2"/>
</dbReference>
<dbReference type="SMART" id="SM00387">
    <property type="entry name" value="HATPase_c"/>
    <property type="match status" value="1"/>
</dbReference>
<feature type="compositionally biased region" description="Low complexity" evidence="4">
    <location>
        <begin position="11"/>
        <end position="24"/>
    </location>
</feature>
<feature type="region of interest" description="Disordered" evidence="4">
    <location>
        <begin position="1"/>
        <end position="27"/>
    </location>
</feature>
<dbReference type="AlphaFoldDB" id="A0A538U174"/>
<feature type="domain" description="PAS" evidence="7">
    <location>
        <begin position="30"/>
        <end position="95"/>
    </location>
</feature>
<dbReference type="PANTHER" id="PTHR45339:SF5">
    <property type="entry name" value="HISTIDINE KINASE"/>
    <property type="match status" value="1"/>
</dbReference>
<feature type="modified residue" description="Phosphohistidine" evidence="2">
    <location>
        <position position="792"/>
    </location>
</feature>
<feature type="domain" description="Response regulatory" evidence="6">
    <location>
        <begin position="557"/>
        <end position="675"/>
    </location>
</feature>
<evidence type="ECO:0000259" key="7">
    <source>
        <dbReference type="PROSITE" id="PS50112"/>
    </source>
</evidence>
<dbReference type="SUPFAM" id="SSF52172">
    <property type="entry name" value="CheY-like"/>
    <property type="match status" value="2"/>
</dbReference>
<name>A0A538U174_UNCEI</name>
<dbReference type="CDD" id="cd00082">
    <property type="entry name" value="HisKA"/>
    <property type="match status" value="1"/>
</dbReference>
<dbReference type="SMART" id="SM00073">
    <property type="entry name" value="HPT"/>
    <property type="match status" value="1"/>
</dbReference>
<dbReference type="InterPro" id="IPR000014">
    <property type="entry name" value="PAS"/>
</dbReference>
<dbReference type="InterPro" id="IPR008207">
    <property type="entry name" value="Sig_transdc_His_kin_Hpt_dom"/>
</dbReference>
<evidence type="ECO:0000256" key="4">
    <source>
        <dbReference type="SAM" id="MobiDB-lite"/>
    </source>
</evidence>
<evidence type="ECO:0000259" key="8">
    <source>
        <dbReference type="PROSITE" id="PS50894"/>
    </source>
</evidence>
<evidence type="ECO:0000313" key="10">
    <source>
        <dbReference type="Proteomes" id="UP000319836"/>
    </source>
</evidence>
<evidence type="ECO:0000313" key="9">
    <source>
        <dbReference type="EMBL" id="TMQ69608.1"/>
    </source>
</evidence>
<dbReference type="SMART" id="SM00388">
    <property type="entry name" value="HisKA"/>
    <property type="match status" value="1"/>
</dbReference>
<dbReference type="InterPro" id="IPR011006">
    <property type="entry name" value="CheY-like_superfamily"/>
</dbReference>
<sequence>MERNPEKAGDRAPAPKAAGAPRGATFDPRDLVPEPIFCLDGDGRLIWVNHAAETLSGYSAAQLLGQAFTMLLAPSKRQSLASFFVRHLHVAEEPECEHDVPLLTREGRIAWVGARVRRVRTLHGKVGYVACAHDLHDTVFQIEELRRQVRDLQVSAAEAAAAAQLKGDFLATMSEEIRTPMDGLLTMTKLLLESNLDRDQRTFAEVIHGSGESLLTLVNDILDFNQIEAGALTMESLEFDVRVTVDGTAALPNPAANARGVELSRQVHHDVPSQLKGDPGRLRQVLRNVVRRMIQFLEHGRVQVWVNLVEETAHESVLRFSISYSAPEPASELTRLVEAFGHADVDSAGKLGGDVLAFALSRRLVRLMGGEAGGDAQKGGGEVWFQIPFKRAEEKIPTGPLPDVELEGMRVLVADPSVGMRMALTEMLSSWGCLAVEAEDGVYAMALLQEAARQGNPYRVALIESQLPGKDGEDLAKGIRADRALQDTRLMLLASVGRRGDAARAQELGYSAYLVKPFEPSYLFDAMAEVIHRGADDDSQGIVTRHSVAEKRRQRMRILLVEDNTVNQLVAVAALRRAGFQPETAAGGSEAVQSHALQRFDIIFMDLELPDMDGIETAQQIAAMEEGSGRRTPIVALTGHDAADVRDRCLAVGMRDVLTKPLDLDSMVESVERWVHAEGVLEPKAIEPAKPLLSLVPPPAPEIAKDAEPAASEPTAAAPTSGLHPAARAGGESSDEGEPVLDEARLKASSMGNAELETILVRTFVHHIRPRLQRLRDAAQAADTDAVEFEAHGIKGMCATIGAMACADVFARIERLGREKRLEPVAPMLDYADIEVTRVETLIGPRAKAA</sequence>
<dbReference type="Gene3D" id="1.20.120.160">
    <property type="entry name" value="HPT domain"/>
    <property type="match status" value="1"/>
</dbReference>
<feature type="compositionally biased region" description="Basic and acidic residues" evidence="4">
    <location>
        <begin position="1"/>
        <end position="10"/>
    </location>
</feature>
<dbReference type="Pfam" id="PF02518">
    <property type="entry name" value="HATPase_c"/>
    <property type="match status" value="1"/>
</dbReference>
<dbReference type="SUPFAM" id="SSF47226">
    <property type="entry name" value="Histidine-containing phosphotransfer domain, HPT domain"/>
    <property type="match status" value="1"/>
</dbReference>
<dbReference type="GO" id="GO:0005524">
    <property type="term" value="F:ATP binding"/>
    <property type="evidence" value="ECO:0007669"/>
    <property type="project" value="UniProtKB-KW"/>
</dbReference>
<evidence type="ECO:0000259" key="6">
    <source>
        <dbReference type="PROSITE" id="PS50110"/>
    </source>
</evidence>